<accession>A0ABP0LVZ5</accession>
<reference evidence="1 2" key="1">
    <citation type="submission" date="2024-02" db="EMBL/GenBank/DDBJ databases">
        <authorList>
            <person name="Chen Y."/>
            <person name="Shah S."/>
            <person name="Dougan E. K."/>
            <person name="Thang M."/>
            <person name="Chan C."/>
        </authorList>
    </citation>
    <scope>NUCLEOTIDE SEQUENCE [LARGE SCALE GENOMIC DNA]</scope>
</reference>
<comment type="caution">
    <text evidence="1">The sequence shown here is derived from an EMBL/GenBank/DDBJ whole genome shotgun (WGS) entry which is preliminary data.</text>
</comment>
<gene>
    <name evidence="1" type="ORF">SCF082_LOCUS24302</name>
</gene>
<protein>
    <submittedName>
        <fullName evidence="1">Uncharacterized protein</fullName>
    </submittedName>
</protein>
<keyword evidence="2" id="KW-1185">Reference proteome</keyword>
<evidence type="ECO:0000313" key="1">
    <source>
        <dbReference type="EMBL" id="CAK9042159.1"/>
    </source>
</evidence>
<organism evidence="1 2">
    <name type="scientific">Durusdinium trenchii</name>
    <dbReference type="NCBI Taxonomy" id="1381693"/>
    <lineage>
        <taxon>Eukaryota</taxon>
        <taxon>Sar</taxon>
        <taxon>Alveolata</taxon>
        <taxon>Dinophyceae</taxon>
        <taxon>Suessiales</taxon>
        <taxon>Symbiodiniaceae</taxon>
        <taxon>Durusdinium</taxon>
    </lineage>
</organism>
<dbReference type="Proteomes" id="UP001642464">
    <property type="component" value="Unassembled WGS sequence"/>
</dbReference>
<proteinExistence type="predicted"/>
<feature type="non-terminal residue" evidence="1">
    <location>
        <position position="297"/>
    </location>
</feature>
<dbReference type="EMBL" id="CAXAMM010017814">
    <property type="protein sequence ID" value="CAK9042159.1"/>
    <property type="molecule type" value="Genomic_DNA"/>
</dbReference>
<sequence>MEPDRTMRLETLALRARRLRALLGRDGGPQVAAEPAEPAEPVAEVTRVGLCRDVPRACPCPLRPPVACPELKEVRLEQLELAPSLVQSLHGRRLVLRLVPWTGHTEDVEVAENGRLLGDLACSSASQLQLLASHQADCRPQRCQLVPVASGKRSLETDRTGAIPLLAAAGPHEEPDLVGFVKASKPLRGDHETRAVHLKVFMDKLHLREPLEGVHVVAKLSPEQEVLARPVTDEGGMGRIGLTAVAEEPAWRLDELKQVVFGPWPEKLFFELWRGDELLGLAACPVPLVDAAGPWTR</sequence>
<evidence type="ECO:0000313" key="2">
    <source>
        <dbReference type="Proteomes" id="UP001642464"/>
    </source>
</evidence>
<name>A0ABP0LVZ5_9DINO</name>